<dbReference type="EMBL" id="SJOL01010002">
    <property type="protein sequence ID" value="TGZ52507.1"/>
    <property type="molecule type" value="Genomic_DNA"/>
</dbReference>
<gene>
    <name evidence="1" type="ORF">CRM22_010618</name>
</gene>
<evidence type="ECO:0000313" key="1">
    <source>
        <dbReference type="EMBL" id="TGZ52507.1"/>
    </source>
</evidence>
<comment type="caution">
    <text evidence="1">The sequence shown here is derived from an EMBL/GenBank/DDBJ whole genome shotgun (WGS) entry which is preliminary data.</text>
</comment>
<evidence type="ECO:0000313" key="2">
    <source>
        <dbReference type="Proteomes" id="UP000308267"/>
    </source>
</evidence>
<reference evidence="1 2" key="1">
    <citation type="journal article" date="2019" name="BMC Genomics">
        <title>New insights from Opisthorchis felineus genome: update on genomics of the epidemiologically important liver flukes.</title>
        <authorList>
            <person name="Ershov N.I."/>
            <person name="Mordvinov V.A."/>
            <person name="Prokhortchouk E.B."/>
            <person name="Pakharukova M.Y."/>
            <person name="Gunbin K.V."/>
            <person name="Ustyantsev K."/>
            <person name="Genaev M.A."/>
            <person name="Blinov A.G."/>
            <person name="Mazur A."/>
            <person name="Boulygina E."/>
            <person name="Tsygankova S."/>
            <person name="Khrameeva E."/>
            <person name="Chekanov N."/>
            <person name="Fan G."/>
            <person name="Xiao A."/>
            <person name="Zhang H."/>
            <person name="Xu X."/>
            <person name="Yang H."/>
            <person name="Solovyev V."/>
            <person name="Lee S.M."/>
            <person name="Liu X."/>
            <person name="Afonnikov D.A."/>
            <person name="Skryabin K.G."/>
        </authorList>
    </citation>
    <scope>NUCLEOTIDE SEQUENCE [LARGE SCALE GENOMIC DNA]</scope>
    <source>
        <strain evidence="1">AK-0245</strain>
        <tissue evidence="1">Whole organism</tissue>
    </source>
</reference>
<name>A0A4S2KWM4_OPIFE</name>
<dbReference type="AlphaFoldDB" id="A0A4S2KWM4"/>
<organism evidence="1 2">
    <name type="scientific">Opisthorchis felineus</name>
    <dbReference type="NCBI Taxonomy" id="147828"/>
    <lineage>
        <taxon>Eukaryota</taxon>
        <taxon>Metazoa</taxon>
        <taxon>Spiralia</taxon>
        <taxon>Lophotrochozoa</taxon>
        <taxon>Platyhelminthes</taxon>
        <taxon>Trematoda</taxon>
        <taxon>Digenea</taxon>
        <taxon>Opisthorchiida</taxon>
        <taxon>Opisthorchiata</taxon>
        <taxon>Opisthorchiidae</taxon>
        <taxon>Opisthorchis</taxon>
    </lineage>
</organism>
<dbReference type="Proteomes" id="UP000308267">
    <property type="component" value="Unassembled WGS sequence"/>
</dbReference>
<sequence length="120" mass="13448">MSEKLFFCWIPEGILLTRWNSKCVRTDGSARDLLPRSSRIKIFRLQAMVRNDVNHFSASLSGIMHTGPVSSGLPHSLRFASAKYPQTSEISVHTRPSASGFLHEIVRNDSQSREGFARSS</sequence>
<accession>A0A4S2KWM4</accession>
<proteinExistence type="predicted"/>
<keyword evidence="2" id="KW-1185">Reference proteome</keyword>
<protein>
    <submittedName>
        <fullName evidence="1">Uncharacterized protein</fullName>
    </submittedName>
</protein>